<accession>A0A128ESX1</accession>
<proteinExistence type="predicted"/>
<dbReference type="OrthoDB" id="9813686at2"/>
<gene>
    <name evidence="1" type="ORF">GCE9029_00070</name>
</gene>
<dbReference type="STRING" id="1796497.GCE9029_00070"/>
<dbReference type="RefSeq" id="WP_062660562.1">
    <property type="nucleotide sequence ID" value="NZ_FIZX01000001.1"/>
</dbReference>
<sequence>MTISNAVSPFNSTSQRVTLIKQQNSQGPKYTICVDDIPLQHVEIISLGMSVSGEACALAEDIGRAIAYITTRNPSICLDALIASPPKKTGRKTDVAKQQLAFLTHHVLCLPIELSISILGFSHLDKRDAEDYLYRNARLYPKGVSELLRSSSEISNETHWLVKGKIGELRVQLQLLNSASWQRKRKLTPSEIELLQAAISDEGTVVDRFVSLLSEHIQAHTYPQESTTKTHSVNAGA</sequence>
<evidence type="ECO:0000313" key="2">
    <source>
        <dbReference type="Proteomes" id="UP000071641"/>
    </source>
</evidence>
<keyword evidence="2" id="KW-1185">Reference proteome</keyword>
<dbReference type="AlphaFoldDB" id="A0A128ESX1"/>
<evidence type="ECO:0000313" key="1">
    <source>
        <dbReference type="EMBL" id="CZF77205.1"/>
    </source>
</evidence>
<organism evidence="1 2">
    <name type="scientific">Grimontia celer</name>
    <dbReference type="NCBI Taxonomy" id="1796497"/>
    <lineage>
        <taxon>Bacteria</taxon>
        <taxon>Pseudomonadati</taxon>
        <taxon>Pseudomonadota</taxon>
        <taxon>Gammaproteobacteria</taxon>
        <taxon>Vibrionales</taxon>
        <taxon>Vibrionaceae</taxon>
        <taxon>Grimontia</taxon>
    </lineage>
</organism>
<dbReference type="EMBL" id="FIZX01000001">
    <property type="protein sequence ID" value="CZF77205.1"/>
    <property type="molecule type" value="Genomic_DNA"/>
</dbReference>
<protein>
    <submittedName>
        <fullName evidence="1">Uncharacterized protein</fullName>
    </submittedName>
</protein>
<name>A0A128ESX1_9GAMM</name>
<dbReference type="Proteomes" id="UP000071641">
    <property type="component" value="Unassembled WGS sequence"/>
</dbReference>
<reference evidence="2" key="1">
    <citation type="submission" date="2016-02" db="EMBL/GenBank/DDBJ databases">
        <authorList>
            <person name="Rodrigo-Torres Lidia"/>
            <person name="Arahal R.David."/>
        </authorList>
    </citation>
    <scope>NUCLEOTIDE SEQUENCE [LARGE SCALE GENOMIC DNA]</scope>
    <source>
        <strain evidence="2">CECT 9029</strain>
    </source>
</reference>